<organism evidence="1 2">
    <name type="scientific">Dentiscutata heterogama</name>
    <dbReference type="NCBI Taxonomy" id="1316150"/>
    <lineage>
        <taxon>Eukaryota</taxon>
        <taxon>Fungi</taxon>
        <taxon>Fungi incertae sedis</taxon>
        <taxon>Mucoromycota</taxon>
        <taxon>Glomeromycotina</taxon>
        <taxon>Glomeromycetes</taxon>
        <taxon>Diversisporales</taxon>
        <taxon>Gigasporaceae</taxon>
        <taxon>Dentiscutata</taxon>
    </lineage>
</organism>
<gene>
    <name evidence="1" type="ORF">DHETER_LOCUS2321</name>
</gene>
<accession>A0ACA9KPD1</accession>
<name>A0ACA9KPD1_9GLOM</name>
<reference evidence="1" key="1">
    <citation type="submission" date="2021-06" db="EMBL/GenBank/DDBJ databases">
        <authorList>
            <person name="Kallberg Y."/>
            <person name="Tangrot J."/>
            <person name="Rosling A."/>
        </authorList>
    </citation>
    <scope>NUCLEOTIDE SEQUENCE</scope>
    <source>
        <strain evidence="1">IL203A</strain>
    </source>
</reference>
<evidence type="ECO:0000313" key="1">
    <source>
        <dbReference type="EMBL" id="CAG8485504.1"/>
    </source>
</evidence>
<evidence type="ECO:0000313" key="2">
    <source>
        <dbReference type="Proteomes" id="UP000789702"/>
    </source>
</evidence>
<dbReference type="EMBL" id="CAJVPU010001653">
    <property type="protein sequence ID" value="CAG8485504.1"/>
    <property type="molecule type" value="Genomic_DNA"/>
</dbReference>
<sequence length="58" mass="6657">MSDVGKNWFKTAVEQGFIKSFEYNSFNDLKIISKGGFGTVIQLKELSEKYGVFYNVPR</sequence>
<keyword evidence="2" id="KW-1185">Reference proteome</keyword>
<dbReference type="Proteomes" id="UP000789702">
    <property type="component" value="Unassembled WGS sequence"/>
</dbReference>
<comment type="caution">
    <text evidence="1">The sequence shown here is derived from an EMBL/GenBank/DDBJ whole genome shotgun (WGS) entry which is preliminary data.</text>
</comment>
<proteinExistence type="predicted"/>
<protein>
    <submittedName>
        <fullName evidence="1">6696_t:CDS:1</fullName>
    </submittedName>
</protein>